<comment type="caution">
    <text evidence="9">The sequence shown here is derived from an EMBL/GenBank/DDBJ whole genome shotgun (WGS) entry which is preliminary data.</text>
</comment>
<sequence length="338" mass="34720">MLWSLGLAGLLLVSLALCVGIGPVTIPPSTVVSIIGHNLGLPLEQTWTASEESIIWEMRVPRVLLGLAVGAGLAICGAALQGMVRNILADPYILGISGGASTGAAAAILFGFAAGAGQYALPASAFLGALAASLLVFFLARANGQVTSIRLLLAGIAVGYALSATTSFLIFASDNAEGSRSVMFWLLGSLALARWDAFLMLVLAIALATTAFLVLWSRRLDALAIGDETARALGVPPVATRIQVLTAVSLCTGAVVAAAGAIGFVGLVVPHLARRLVGAAHARLIPVTAMLGAALLIWADAGARVLMQPRELPIGIITALVGAPFLLILIRRMYARMS</sequence>
<dbReference type="RefSeq" id="WP_229658924.1">
    <property type="nucleotide sequence ID" value="NZ_BMIS01000007.1"/>
</dbReference>
<dbReference type="Gene3D" id="1.10.3470.10">
    <property type="entry name" value="ABC transporter involved in vitamin B12 uptake, BtuC"/>
    <property type="match status" value="1"/>
</dbReference>
<evidence type="ECO:0000256" key="5">
    <source>
        <dbReference type="ARBA" id="ARBA00022692"/>
    </source>
</evidence>
<dbReference type="PANTHER" id="PTHR30472:SF67">
    <property type="entry name" value="PERMEASE OF ABC TRANSPORTER-RELATED"/>
    <property type="match status" value="1"/>
</dbReference>
<feature type="transmembrane region" description="Helical" evidence="8">
    <location>
        <begin position="312"/>
        <end position="330"/>
    </location>
</feature>
<evidence type="ECO:0000313" key="9">
    <source>
        <dbReference type="EMBL" id="GGE70717.1"/>
    </source>
</evidence>
<feature type="transmembrane region" description="Helical" evidence="8">
    <location>
        <begin position="151"/>
        <end position="172"/>
    </location>
</feature>
<keyword evidence="7 8" id="KW-0472">Membrane</keyword>
<dbReference type="GO" id="GO:0022857">
    <property type="term" value="F:transmembrane transporter activity"/>
    <property type="evidence" value="ECO:0007669"/>
    <property type="project" value="InterPro"/>
</dbReference>
<keyword evidence="10" id="KW-1185">Reference proteome</keyword>
<reference evidence="9" key="1">
    <citation type="journal article" date="2014" name="Int. J. Syst. Evol. Microbiol.">
        <title>Complete genome sequence of Corynebacterium casei LMG S-19264T (=DSM 44701T), isolated from a smear-ripened cheese.</title>
        <authorList>
            <consortium name="US DOE Joint Genome Institute (JGI-PGF)"/>
            <person name="Walter F."/>
            <person name="Albersmeier A."/>
            <person name="Kalinowski J."/>
            <person name="Ruckert C."/>
        </authorList>
    </citation>
    <scope>NUCLEOTIDE SEQUENCE</scope>
    <source>
        <strain evidence="9">CGMCC 1.15388</strain>
    </source>
</reference>
<dbReference type="FunFam" id="1.10.3470.10:FF:000001">
    <property type="entry name" value="Vitamin B12 ABC transporter permease BtuC"/>
    <property type="match status" value="1"/>
</dbReference>
<dbReference type="InterPro" id="IPR037294">
    <property type="entry name" value="ABC_BtuC-like"/>
</dbReference>
<evidence type="ECO:0000256" key="6">
    <source>
        <dbReference type="ARBA" id="ARBA00022989"/>
    </source>
</evidence>
<dbReference type="GO" id="GO:0033214">
    <property type="term" value="P:siderophore-iron import into cell"/>
    <property type="evidence" value="ECO:0007669"/>
    <property type="project" value="TreeGrafter"/>
</dbReference>
<keyword evidence="6 8" id="KW-1133">Transmembrane helix</keyword>
<evidence type="ECO:0000256" key="8">
    <source>
        <dbReference type="SAM" id="Phobius"/>
    </source>
</evidence>
<dbReference type="EMBL" id="BMIS01000007">
    <property type="protein sequence ID" value="GGE70717.1"/>
    <property type="molecule type" value="Genomic_DNA"/>
</dbReference>
<dbReference type="Proteomes" id="UP000633136">
    <property type="component" value="Unassembled WGS sequence"/>
</dbReference>
<keyword evidence="5 8" id="KW-0812">Transmembrane</keyword>
<evidence type="ECO:0000256" key="7">
    <source>
        <dbReference type="ARBA" id="ARBA00023136"/>
    </source>
</evidence>
<dbReference type="Pfam" id="PF01032">
    <property type="entry name" value="FecCD"/>
    <property type="match status" value="1"/>
</dbReference>
<proteinExistence type="inferred from homology"/>
<keyword evidence="3" id="KW-0813">Transport</keyword>
<feature type="transmembrane region" description="Helical" evidence="8">
    <location>
        <begin position="63"/>
        <end position="80"/>
    </location>
</feature>
<gene>
    <name evidence="9" type="ORF">GCM10011401_17420</name>
</gene>
<evidence type="ECO:0000313" key="10">
    <source>
        <dbReference type="Proteomes" id="UP000633136"/>
    </source>
</evidence>
<evidence type="ECO:0000256" key="4">
    <source>
        <dbReference type="ARBA" id="ARBA00022475"/>
    </source>
</evidence>
<evidence type="ECO:0000256" key="3">
    <source>
        <dbReference type="ARBA" id="ARBA00022448"/>
    </source>
</evidence>
<protein>
    <submittedName>
        <fullName evidence="9">ABC transporter permease</fullName>
    </submittedName>
</protein>
<comment type="similarity">
    <text evidence="2">Belongs to the binding-protein-dependent transport system permease family. FecCD subfamily.</text>
</comment>
<feature type="transmembrane region" description="Helical" evidence="8">
    <location>
        <begin position="92"/>
        <end position="113"/>
    </location>
</feature>
<feature type="transmembrane region" description="Helical" evidence="8">
    <location>
        <begin position="119"/>
        <end position="139"/>
    </location>
</feature>
<dbReference type="PANTHER" id="PTHR30472">
    <property type="entry name" value="FERRIC ENTEROBACTIN TRANSPORT SYSTEM PERMEASE PROTEIN"/>
    <property type="match status" value="1"/>
</dbReference>
<evidence type="ECO:0000256" key="2">
    <source>
        <dbReference type="ARBA" id="ARBA00007935"/>
    </source>
</evidence>
<dbReference type="InterPro" id="IPR000522">
    <property type="entry name" value="ABC_transptr_permease_BtuC"/>
</dbReference>
<accession>A0A917AST2</accession>
<evidence type="ECO:0000256" key="1">
    <source>
        <dbReference type="ARBA" id="ARBA00004651"/>
    </source>
</evidence>
<comment type="subcellular location">
    <subcellularLocation>
        <location evidence="1">Cell membrane</location>
        <topology evidence="1">Multi-pass membrane protein</topology>
    </subcellularLocation>
</comment>
<organism evidence="9 10">
    <name type="scientific">Nesterenkonia cremea</name>
    <dbReference type="NCBI Taxonomy" id="1882340"/>
    <lineage>
        <taxon>Bacteria</taxon>
        <taxon>Bacillati</taxon>
        <taxon>Actinomycetota</taxon>
        <taxon>Actinomycetes</taxon>
        <taxon>Micrococcales</taxon>
        <taxon>Micrococcaceae</taxon>
        <taxon>Nesterenkonia</taxon>
    </lineage>
</organism>
<feature type="transmembrane region" description="Helical" evidence="8">
    <location>
        <begin position="192"/>
        <end position="216"/>
    </location>
</feature>
<dbReference type="GO" id="GO:0005886">
    <property type="term" value="C:plasma membrane"/>
    <property type="evidence" value="ECO:0007669"/>
    <property type="project" value="UniProtKB-SubCell"/>
</dbReference>
<dbReference type="AlphaFoldDB" id="A0A917AST2"/>
<keyword evidence="4" id="KW-1003">Cell membrane</keyword>
<reference evidence="9" key="2">
    <citation type="submission" date="2020-09" db="EMBL/GenBank/DDBJ databases">
        <authorList>
            <person name="Sun Q."/>
            <person name="Zhou Y."/>
        </authorList>
    </citation>
    <scope>NUCLEOTIDE SEQUENCE</scope>
    <source>
        <strain evidence="9">CGMCC 1.15388</strain>
    </source>
</reference>
<dbReference type="SUPFAM" id="SSF81345">
    <property type="entry name" value="ABC transporter involved in vitamin B12 uptake, BtuC"/>
    <property type="match status" value="1"/>
</dbReference>
<name>A0A917AST2_9MICC</name>
<feature type="transmembrane region" description="Helical" evidence="8">
    <location>
        <begin position="284"/>
        <end position="306"/>
    </location>
</feature>
<dbReference type="CDD" id="cd06550">
    <property type="entry name" value="TM_ABC_iron-siderophores_like"/>
    <property type="match status" value="1"/>
</dbReference>